<evidence type="ECO:0000313" key="2">
    <source>
        <dbReference type="Proteomes" id="UP000000267"/>
    </source>
</evidence>
<protein>
    <submittedName>
        <fullName evidence="1">Uncharacterized protein</fullName>
    </submittedName>
</protein>
<dbReference type="eggNOG" id="ENOG502S21W">
    <property type="taxonomic scope" value="Eukaryota"/>
</dbReference>
<sequence length="342" mass="39344">MRAPPPLRNSKSKALSIAIIKVRQLYSCTRLKRRWHVYKLHKLKKGIADNNLINSGQDISPVSSPHAENMINIPSGLDSKANFKKPLLIASFPEGCSNSPKMHVLRRNSLSRLLLSRRRYKLKHYYNETMVKGTTGDEPIRMVQNNCNHLNEFQCASNVASIRKIASEDADIKVVFHGRNIIKQLNIPIKEKRTEKSPEFLEFGPSLSLRIKDFPSLLKKEVKDSPVQQDPEVPVTNFVQFIKEPELCQLNCIPEPPEKKSPIEKIIHNSLVEIDNVINEVKSKIFEVEHYIIEESCQEPEIITDFNNKKRIKTGRGFFRKPKGFKSRKRPDNVLISYSKLK</sequence>
<dbReference type="EMBL" id="DS480409">
    <property type="protein sequence ID" value="EDO17133.1"/>
    <property type="molecule type" value="Genomic_DNA"/>
</dbReference>
<gene>
    <name evidence="1" type="ORF">Kpol_1072p3</name>
</gene>
<dbReference type="AlphaFoldDB" id="A7TKM1"/>
<accession>A7TKM1</accession>
<dbReference type="InParanoid" id="A7TKM1"/>
<dbReference type="RefSeq" id="XP_001644991.1">
    <property type="nucleotide sequence ID" value="XM_001644941.1"/>
</dbReference>
<dbReference type="OrthoDB" id="4058291at2759"/>
<reference evidence="1 2" key="1">
    <citation type="journal article" date="2007" name="Proc. Natl. Acad. Sci. U.S.A.">
        <title>Independent sorting-out of thousands of duplicated gene pairs in two yeast species descended from a whole-genome duplication.</title>
        <authorList>
            <person name="Scannell D.R."/>
            <person name="Frank A.C."/>
            <person name="Conant G.C."/>
            <person name="Byrne K.P."/>
            <person name="Woolfit M."/>
            <person name="Wolfe K.H."/>
        </authorList>
    </citation>
    <scope>NUCLEOTIDE SEQUENCE [LARGE SCALE GENOMIC DNA]</scope>
    <source>
        <strain evidence="2">ATCC 22028 / DSM 70294 / BCRC 21397 / CBS 2163 / NBRC 10782 / NRRL Y-8283 / UCD 57-17</strain>
    </source>
</reference>
<evidence type="ECO:0000313" key="1">
    <source>
        <dbReference type="EMBL" id="EDO17133.1"/>
    </source>
</evidence>
<dbReference type="GeneID" id="5545333"/>
<dbReference type="HOGENOM" id="CLU_069887_0_0_1"/>
<proteinExistence type="predicted"/>
<dbReference type="FunCoup" id="A7TKM1">
    <property type="interactions" value="31"/>
</dbReference>
<dbReference type="KEGG" id="vpo:Kpol_1072p3"/>
<organism evidence="2">
    <name type="scientific">Vanderwaltozyma polyspora (strain ATCC 22028 / DSM 70294 / BCRC 21397 / CBS 2163 / NBRC 10782 / NRRL Y-8283 / UCD 57-17)</name>
    <name type="common">Kluyveromyces polysporus</name>
    <dbReference type="NCBI Taxonomy" id="436907"/>
    <lineage>
        <taxon>Eukaryota</taxon>
        <taxon>Fungi</taxon>
        <taxon>Dikarya</taxon>
        <taxon>Ascomycota</taxon>
        <taxon>Saccharomycotina</taxon>
        <taxon>Saccharomycetes</taxon>
        <taxon>Saccharomycetales</taxon>
        <taxon>Saccharomycetaceae</taxon>
        <taxon>Vanderwaltozyma</taxon>
    </lineage>
</organism>
<dbReference type="Proteomes" id="UP000000267">
    <property type="component" value="Unassembled WGS sequence"/>
</dbReference>
<keyword evidence="2" id="KW-1185">Reference proteome</keyword>
<dbReference type="PhylomeDB" id="A7TKM1"/>
<name>A7TKM1_VANPO</name>